<feature type="domain" description="Archaeal Type IV pilin N-terminal" evidence="3">
    <location>
        <begin position="18"/>
        <end position="89"/>
    </location>
</feature>
<dbReference type="EMBL" id="CP019285">
    <property type="protein sequence ID" value="APW99965.1"/>
    <property type="molecule type" value="Genomic_DNA"/>
</dbReference>
<evidence type="ECO:0000313" key="5">
    <source>
        <dbReference type="EMBL" id="EMA36303.1"/>
    </source>
</evidence>
<protein>
    <submittedName>
        <fullName evidence="4">Type IV pilin</fullName>
    </submittedName>
</protein>
<dbReference type="EMBL" id="AOLZ01000020">
    <property type="protein sequence ID" value="EMA36303.1"/>
    <property type="molecule type" value="Genomic_DNA"/>
</dbReference>
<dbReference type="PANTHER" id="PTHR38138:SF1">
    <property type="entry name" value="ARCHAEAL TYPE IV PILIN N-TERMINAL DOMAIN-CONTAINING PROTEIN"/>
    <property type="match status" value="1"/>
</dbReference>
<keyword evidence="6" id="KW-1185">Reference proteome</keyword>
<feature type="compositionally biased region" description="Polar residues" evidence="1">
    <location>
        <begin position="98"/>
        <end position="114"/>
    </location>
</feature>
<evidence type="ECO:0000256" key="1">
    <source>
        <dbReference type="SAM" id="MobiDB-lite"/>
    </source>
</evidence>
<dbReference type="InterPro" id="IPR013373">
    <property type="entry name" value="Flagellin/pilin_N_arc"/>
</dbReference>
<feature type="transmembrane region" description="Helical" evidence="2">
    <location>
        <begin position="20"/>
        <end position="45"/>
    </location>
</feature>
<dbReference type="Proteomes" id="UP000186547">
    <property type="component" value="Chromosome"/>
</dbReference>
<dbReference type="AlphaFoldDB" id="M0LT09"/>
<dbReference type="Pfam" id="PF07790">
    <property type="entry name" value="Pilin_N"/>
    <property type="match status" value="1"/>
</dbReference>
<evidence type="ECO:0000313" key="7">
    <source>
        <dbReference type="Proteomes" id="UP000186547"/>
    </source>
</evidence>
<keyword evidence="2" id="KW-0472">Membrane</keyword>
<evidence type="ECO:0000313" key="4">
    <source>
        <dbReference type="EMBL" id="APW99965.1"/>
    </source>
</evidence>
<keyword evidence="2" id="KW-1133">Transmembrane helix</keyword>
<keyword evidence="2" id="KW-0812">Transmembrane</keyword>
<name>M0LT09_NATLA</name>
<dbReference type="eggNOG" id="arCOG02416">
    <property type="taxonomic scope" value="Archaea"/>
</dbReference>
<proteinExistence type="predicted"/>
<dbReference type="PANTHER" id="PTHR38138">
    <property type="entry name" value="VNG6441H"/>
    <property type="match status" value="1"/>
</dbReference>
<organism evidence="5 6">
    <name type="scientific">Natronobacterium lacisalsi AJ5</name>
    <dbReference type="NCBI Taxonomy" id="358396"/>
    <lineage>
        <taxon>Archaea</taxon>
        <taxon>Methanobacteriati</taxon>
        <taxon>Methanobacteriota</taxon>
        <taxon>Stenosarchaea group</taxon>
        <taxon>Halobacteria</taxon>
        <taxon>Halobacteriales</taxon>
        <taxon>Natrialbaceae</taxon>
        <taxon>Natronobacterium</taxon>
    </lineage>
</organism>
<sequence>MFDGKKIRDKLVGSEEERAVSPVIGVILMVAITVILAAVIAAFVLDLGDSVGDTAPQANIEFDQEGDGSSATVTIEHTGGEELEQDEILVDNGDDDATASSLGWGSSDGISASDSVEVGDGSGNSLSGDISGNTVRVIWEADSGDSQILAEYEVN</sequence>
<dbReference type="Proteomes" id="UP000011555">
    <property type="component" value="Unassembled WGS sequence"/>
</dbReference>
<dbReference type="InterPro" id="IPR012859">
    <property type="entry name" value="Pilin_N_archaeal"/>
</dbReference>
<dbReference type="KEGG" id="hlc:CHINAEXTREME20305"/>
<reference evidence="4 7" key="1">
    <citation type="journal article" date="2011" name="J. Bacteriol.">
        <title>Genome sequence of Halobiforma lacisalsi AJ5, an extremely halophilic archaeon which harbors a bop gene.</title>
        <authorList>
            <person name="Jiang X."/>
            <person name="Wang S."/>
            <person name="Cheng H."/>
            <person name="Huo Y."/>
            <person name="Zhang X."/>
            <person name="Zhu X."/>
            <person name="Han X."/>
            <person name="Ni P."/>
            <person name="Wu M."/>
        </authorList>
    </citation>
    <scope>NUCLEOTIDE SEQUENCE [LARGE SCALE GENOMIC DNA]</scope>
    <source>
        <strain evidence="4 7">AJ5</strain>
    </source>
</reference>
<reference evidence="4" key="3">
    <citation type="submission" date="2017-01" db="EMBL/GenBank/DDBJ databases">
        <authorList>
            <person name="Mah S.A."/>
            <person name="Swanson W.J."/>
            <person name="Moy G.W."/>
            <person name="Vacquier V.D."/>
        </authorList>
    </citation>
    <scope>NUCLEOTIDE SEQUENCE</scope>
    <source>
        <strain evidence="4">AJ5</strain>
    </source>
</reference>
<dbReference type="RefSeq" id="WP_007140406.1">
    <property type="nucleotide sequence ID" value="NZ_AOLZ01000020.1"/>
</dbReference>
<dbReference type="GeneID" id="30923519"/>
<dbReference type="STRING" id="358396.CHINAEXTREME_20305"/>
<gene>
    <name evidence="5" type="ORF">C445_03298</name>
    <name evidence="4" type="ORF">CHINAEXTREME_20305</name>
</gene>
<accession>M0LT09</accession>
<reference evidence="5 6" key="2">
    <citation type="journal article" date="2014" name="PLoS Genet.">
        <title>Phylogenetically driven sequencing of extremely halophilic archaea reveals strategies for static and dynamic osmo-response.</title>
        <authorList>
            <person name="Becker E.A."/>
            <person name="Seitzer P.M."/>
            <person name="Tritt A."/>
            <person name="Larsen D."/>
            <person name="Krusor M."/>
            <person name="Yao A.I."/>
            <person name="Wu D."/>
            <person name="Madern D."/>
            <person name="Eisen J.A."/>
            <person name="Darling A.E."/>
            <person name="Facciotti M.T."/>
        </authorList>
    </citation>
    <scope>NUCLEOTIDE SEQUENCE [LARGE SCALE GENOMIC DNA]</scope>
    <source>
        <strain evidence="5 6">AJ5</strain>
    </source>
</reference>
<feature type="region of interest" description="Disordered" evidence="1">
    <location>
        <begin position="90"/>
        <end position="128"/>
    </location>
</feature>
<dbReference type="NCBIfam" id="TIGR02537">
    <property type="entry name" value="arch_flag_Nterm"/>
    <property type="match status" value="1"/>
</dbReference>
<evidence type="ECO:0000256" key="2">
    <source>
        <dbReference type="SAM" id="Phobius"/>
    </source>
</evidence>
<evidence type="ECO:0000313" key="6">
    <source>
        <dbReference type="Proteomes" id="UP000011555"/>
    </source>
</evidence>
<evidence type="ECO:0000259" key="3">
    <source>
        <dbReference type="Pfam" id="PF07790"/>
    </source>
</evidence>